<sequence>AMEDALYEIASMRLFAGLSLDKAIPDHTTILKFRHLLERHGLARQVFQEVSQWLSEAGVLLKEGSLVDATIIEAPSSTKNKTGERDPEMHQTKK</sequence>
<feature type="domain" description="Transposase InsH N-terminal" evidence="2">
    <location>
        <begin position="2"/>
        <end position="35"/>
    </location>
</feature>
<gene>
    <name evidence="3" type="ORF">H1S06_00505</name>
</gene>
<feature type="non-terminal residue" evidence="3">
    <location>
        <position position="1"/>
    </location>
</feature>
<name>A0A7W1WVB9_9GAMM</name>
<proteinExistence type="predicted"/>
<feature type="region of interest" description="Disordered" evidence="1">
    <location>
        <begin position="73"/>
        <end position="94"/>
    </location>
</feature>
<reference evidence="3 4" key="1">
    <citation type="submission" date="2020-07" db="EMBL/GenBank/DDBJ databases">
        <title>Bacterium isolated from marien macroalgae.</title>
        <authorList>
            <person name="Zhu K."/>
            <person name="Lu D."/>
            <person name="Du Z."/>
        </authorList>
    </citation>
    <scope>NUCLEOTIDE SEQUENCE [LARGE SCALE GENOMIC DNA]</scope>
    <source>
        <strain evidence="3 4">3-1745</strain>
    </source>
</reference>
<organism evidence="3 4">
    <name type="scientific">Marinobacterium marinum</name>
    <dbReference type="NCBI Taxonomy" id="2756129"/>
    <lineage>
        <taxon>Bacteria</taxon>
        <taxon>Pseudomonadati</taxon>
        <taxon>Pseudomonadota</taxon>
        <taxon>Gammaproteobacteria</taxon>
        <taxon>Oceanospirillales</taxon>
        <taxon>Oceanospirillaceae</taxon>
        <taxon>Marinobacterium</taxon>
    </lineage>
</organism>
<dbReference type="EMBL" id="JACEMT010000027">
    <property type="protein sequence ID" value="MBA4500852.1"/>
    <property type="molecule type" value="Genomic_DNA"/>
</dbReference>
<evidence type="ECO:0000256" key="1">
    <source>
        <dbReference type="SAM" id="MobiDB-lite"/>
    </source>
</evidence>
<feature type="non-terminal residue" evidence="3">
    <location>
        <position position="94"/>
    </location>
</feature>
<dbReference type="PANTHER" id="PTHR35604:SF2">
    <property type="entry name" value="TRANSPOSASE INSH FOR INSERTION SEQUENCE ELEMENT IS5A-RELATED"/>
    <property type="match status" value="1"/>
</dbReference>
<dbReference type="InterPro" id="IPR008490">
    <property type="entry name" value="Transposase_InsH_N"/>
</dbReference>
<protein>
    <submittedName>
        <fullName evidence="3">Transposase</fullName>
    </submittedName>
</protein>
<dbReference type="AlphaFoldDB" id="A0A7W1WVB9"/>
<feature type="compositionally biased region" description="Basic and acidic residues" evidence="1">
    <location>
        <begin position="81"/>
        <end position="94"/>
    </location>
</feature>
<keyword evidence="4" id="KW-1185">Reference proteome</keyword>
<dbReference type="PANTHER" id="PTHR35604">
    <property type="entry name" value="TRANSPOSASE INSH FOR INSERTION SEQUENCE ELEMENT IS5A-RELATED"/>
    <property type="match status" value="1"/>
</dbReference>
<evidence type="ECO:0000313" key="3">
    <source>
        <dbReference type="EMBL" id="MBA4500852.1"/>
    </source>
</evidence>
<dbReference type="Proteomes" id="UP000538931">
    <property type="component" value="Unassembled WGS sequence"/>
</dbReference>
<comment type="caution">
    <text evidence="3">The sequence shown here is derived from an EMBL/GenBank/DDBJ whole genome shotgun (WGS) entry which is preliminary data.</text>
</comment>
<evidence type="ECO:0000313" key="4">
    <source>
        <dbReference type="Proteomes" id="UP000538931"/>
    </source>
</evidence>
<evidence type="ECO:0000259" key="2">
    <source>
        <dbReference type="Pfam" id="PF05598"/>
    </source>
</evidence>
<dbReference type="RefSeq" id="WP_181736326.1">
    <property type="nucleotide sequence ID" value="NZ_JACEMT010000027.1"/>
</dbReference>
<dbReference type="Pfam" id="PF05598">
    <property type="entry name" value="DUF772"/>
    <property type="match status" value="1"/>
</dbReference>
<accession>A0A7W1WVB9</accession>